<protein>
    <submittedName>
        <fullName evidence="8">Type II secretion protein F</fullName>
    </submittedName>
</protein>
<comment type="subcellular location">
    <subcellularLocation>
        <location evidence="1">Cell membrane</location>
        <topology evidence="1">Multi-pass membrane protein</topology>
    </subcellularLocation>
</comment>
<name>A0A2V1JY20_9BURK</name>
<evidence type="ECO:0000256" key="6">
    <source>
        <dbReference type="SAM" id="Phobius"/>
    </source>
</evidence>
<evidence type="ECO:0000256" key="3">
    <source>
        <dbReference type="ARBA" id="ARBA00022692"/>
    </source>
</evidence>
<keyword evidence="2" id="KW-1003">Cell membrane</keyword>
<keyword evidence="9" id="KW-1185">Reference proteome</keyword>
<dbReference type="Pfam" id="PF00482">
    <property type="entry name" value="T2SSF"/>
    <property type="match status" value="1"/>
</dbReference>
<feature type="domain" description="Type II secretion system protein GspF" evidence="7">
    <location>
        <begin position="142"/>
        <end position="268"/>
    </location>
</feature>
<dbReference type="Proteomes" id="UP000245212">
    <property type="component" value="Unassembled WGS sequence"/>
</dbReference>
<feature type="transmembrane region" description="Helical" evidence="6">
    <location>
        <begin position="287"/>
        <end position="306"/>
    </location>
</feature>
<comment type="caution">
    <text evidence="8">The sequence shown here is derived from an EMBL/GenBank/DDBJ whole genome shotgun (WGS) entry which is preliminary data.</text>
</comment>
<keyword evidence="3 6" id="KW-0812">Transmembrane</keyword>
<feature type="transmembrane region" description="Helical" evidence="6">
    <location>
        <begin position="94"/>
        <end position="125"/>
    </location>
</feature>
<evidence type="ECO:0000313" key="8">
    <source>
        <dbReference type="EMBL" id="PWF22237.1"/>
    </source>
</evidence>
<dbReference type="InterPro" id="IPR018076">
    <property type="entry name" value="T2SS_GspF_dom"/>
</dbReference>
<evidence type="ECO:0000256" key="2">
    <source>
        <dbReference type="ARBA" id="ARBA00022475"/>
    </source>
</evidence>
<reference evidence="9" key="1">
    <citation type="submission" date="2018-05" db="EMBL/GenBank/DDBJ databases">
        <authorList>
            <person name="Li Y."/>
        </authorList>
    </citation>
    <scope>NUCLEOTIDE SEQUENCE [LARGE SCALE GENOMIC DNA]</scope>
    <source>
        <strain evidence="9">3d-2-2</strain>
    </source>
</reference>
<dbReference type="GO" id="GO:0005886">
    <property type="term" value="C:plasma membrane"/>
    <property type="evidence" value="ECO:0007669"/>
    <property type="project" value="UniProtKB-SubCell"/>
</dbReference>
<proteinExistence type="predicted"/>
<dbReference type="PANTHER" id="PTHR35007:SF1">
    <property type="entry name" value="PILUS ASSEMBLY PROTEIN"/>
    <property type="match status" value="1"/>
</dbReference>
<accession>A0A2V1JY20</accession>
<evidence type="ECO:0000256" key="1">
    <source>
        <dbReference type="ARBA" id="ARBA00004651"/>
    </source>
</evidence>
<dbReference type="PANTHER" id="PTHR35007">
    <property type="entry name" value="INTEGRAL MEMBRANE PROTEIN-RELATED"/>
    <property type="match status" value="1"/>
</dbReference>
<dbReference type="Gene3D" id="1.20.81.30">
    <property type="entry name" value="Type II secretion system (T2SS), domain F"/>
    <property type="match status" value="1"/>
</dbReference>
<organism evidence="8 9">
    <name type="scientific">Corticimicrobacter populi</name>
    <dbReference type="NCBI Taxonomy" id="2175229"/>
    <lineage>
        <taxon>Bacteria</taxon>
        <taxon>Pseudomonadati</taxon>
        <taxon>Pseudomonadota</taxon>
        <taxon>Betaproteobacteria</taxon>
        <taxon>Burkholderiales</taxon>
        <taxon>Alcaligenaceae</taxon>
        <taxon>Corticimicrobacter</taxon>
    </lineage>
</organism>
<dbReference type="InterPro" id="IPR042094">
    <property type="entry name" value="T2SS_GspF_sf"/>
</dbReference>
<evidence type="ECO:0000313" key="9">
    <source>
        <dbReference type="Proteomes" id="UP000245212"/>
    </source>
</evidence>
<dbReference type="AlphaFoldDB" id="A0A2V1JY20"/>
<keyword evidence="5 6" id="KW-0472">Membrane</keyword>
<evidence type="ECO:0000256" key="5">
    <source>
        <dbReference type="ARBA" id="ARBA00023136"/>
    </source>
</evidence>
<gene>
    <name evidence="8" type="ORF">DD235_12745</name>
</gene>
<dbReference type="EMBL" id="QETA01000005">
    <property type="protein sequence ID" value="PWF22237.1"/>
    <property type="molecule type" value="Genomic_DNA"/>
</dbReference>
<dbReference type="RefSeq" id="WP_109062475.1">
    <property type="nucleotide sequence ID" value="NZ_QETA01000005.1"/>
</dbReference>
<feature type="transmembrane region" description="Helical" evidence="6">
    <location>
        <begin position="251"/>
        <end position="275"/>
    </location>
</feature>
<evidence type="ECO:0000259" key="7">
    <source>
        <dbReference type="Pfam" id="PF00482"/>
    </source>
</evidence>
<sequence length="313" mass="34552">MTPALLLIASLILLLLAAALWLWRMGAAQQSSDASARFIDQQLQQRHPHAHAAPPGSAAPLRLPAGPTFWQSLLLQAGQRPSLRFYIMLDGVPLLLALVVSLLVHPLSGLLLGLLLFGIQLLLLWRRAAIRRQRMAAQLPDFLESMVRLLTIGNSLGAAFQSALRTVEPPLRDALDRIDSLVRSGKDLDSASKQVAGQYRMHELYLVAAIIGIALRYGGRSDQVLERMALFMRDLHQARHEMRALSAETRLSAWILAILPLAIAAYTVIVNGTLFMNMWHDALGGKLLLLAAFLQIAGTCWLYRLASAIQDER</sequence>
<evidence type="ECO:0000256" key="4">
    <source>
        <dbReference type="ARBA" id="ARBA00022989"/>
    </source>
</evidence>
<keyword evidence="4 6" id="KW-1133">Transmembrane helix</keyword>